<dbReference type="RefSeq" id="WP_072851831.1">
    <property type="nucleotide sequence ID" value="NZ_FQVI01000011.1"/>
</dbReference>
<dbReference type="Gene3D" id="3.40.920.10">
    <property type="entry name" value="Pyruvate-ferredoxin oxidoreductase, PFOR, domain III"/>
    <property type="match status" value="1"/>
</dbReference>
<dbReference type="PANTHER" id="PTHR43366">
    <property type="entry name" value="PYRUVATE SYNTHASE SUBUNIT PORC"/>
    <property type="match status" value="1"/>
</dbReference>
<evidence type="ECO:0000313" key="4">
    <source>
        <dbReference type="Proteomes" id="UP000184245"/>
    </source>
</evidence>
<keyword evidence="3" id="KW-0670">Pyruvate</keyword>
<gene>
    <name evidence="3" type="ORF">SAMN02745158_02292</name>
</gene>
<organism evidence="3 4">
    <name type="scientific">Lactonifactor longoviformis DSM 17459</name>
    <dbReference type="NCBI Taxonomy" id="1122155"/>
    <lineage>
        <taxon>Bacteria</taxon>
        <taxon>Bacillati</taxon>
        <taxon>Bacillota</taxon>
        <taxon>Clostridia</taxon>
        <taxon>Eubacteriales</taxon>
        <taxon>Clostridiaceae</taxon>
        <taxon>Lactonifactor</taxon>
    </lineage>
</organism>
<evidence type="ECO:0000256" key="1">
    <source>
        <dbReference type="ARBA" id="ARBA00023002"/>
    </source>
</evidence>
<keyword evidence="4" id="KW-1185">Reference proteome</keyword>
<dbReference type="InterPro" id="IPR002869">
    <property type="entry name" value="Pyrv_flavodox_OxRed_cen"/>
</dbReference>
<sequence length="179" mass="19097">MKEIRLHGRGGQGVVKASQIVVKAAVAGKKYGQFIPFFGVERKGSPVFGYLRISDEPIRRKMQVYEPDILMILDDSLVSLPSTYAGLKEGGTVIINSVKTPEELKVPSCAGKVAVVDATGISEELLGRNIPNTAMLGAFAQISGLVDKDVLFQEVEASFGAANREAAQKAYGQAAGLKE</sequence>
<reference evidence="3 4" key="1">
    <citation type="submission" date="2016-11" db="EMBL/GenBank/DDBJ databases">
        <authorList>
            <person name="Jaros S."/>
            <person name="Januszkiewicz K."/>
            <person name="Wedrychowicz H."/>
        </authorList>
    </citation>
    <scope>NUCLEOTIDE SEQUENCE [LARGE SCALE GENOMIC DNA]</scope>
    <source>
        <strain evidence="3 4">DSM 17459</strain>
    </source>
</reference>
<dbReference type="SUPFAM" id="SSF53323">
    <property type="entry name" value="Pyruvate-ferredoxin oxidoreductase, PFOR, domain III"/>
    <property type="match status" value="1"/>
</dbReference>
<proteinExistence type="predicted"/>
<dbReference type="Proteomes" id="UP000184245">
    <property type="component" value="Unassembled WGS sequence"/>
</dbReference>
<dbReference type="InterPro" id="IPR019752">
    <property type="entry name" value="Pyrv/ketoisovalerate_OxRed_cat"/>
</dbReference>
<dbReference type="STRING" id="1122155.SAMN02745158_02292"/>
<name>A0A1M4YBE9_9CLOT</name>
<dbReference type="AlphaFoldDB" id="A0A1M4YBE9"/>
<dbReference type="InterPro" id="IPR051626">
    <property type="entry name" value="Oxidoreductase_gamma_subunit"/>
</dbReference>
<evidence type="ECO:0000259" key="2">
    <source>
        <dbReference type="Pfam" id="PF01558"/>
    </source>
</evidence>
<evidence type="ECO:0000313" key="3">
    <source>
        <dbReference type="EMBL" id="SHF02928.1"/>
    </source>
</evidence>
<dbReference type="Pfam" id="PF01558">
    <property type="entry name" value="POR"/>
    <property type="match status" value="1"/>
</dbReference>
<accession>A0A1M4YBE9</accession>
<dbReference type="GO" id="GO:0016625">
    <property type="term" value="F:oxidoreductase activity, acting on the aldehyde or oxo group of donors, iron-sulfur protein as acceptor"/>
    <property type="evidence" value="ECO:0007669"/>
    <property type="project" value="InterPro"/>
</dbReference>
<feature type="domain" description="Pyruvate/ketoisovalerate oxidoreductase catalytic" evidence="2">
    <location>
        <begin position="10"/>
        <end position="171"/>
    </location>
</feature>
<dbReference type="EMBL" id="FQVI01000011">
    <property type="protein sequence ID" value="SHF02928.1"/>
    <property type="molecule type" value="Genomic_DNA"/>
</dbReference>
<dbReference type="PANTHER" id="PTHR43366:SF1">
    <property type="entry name" value="PYRUVATE SYNTHASE SUBUNIT PORC"/>
    <property type="match status" value="1"/>
</dbReference>
<dbReference type="InterPro" id="IPR011894">
    <property type="entry name" value="PorC_KorC"/>
</dbReference>
<keyword evidence="1" id="KW-0560">Oxidoreductase</keyword>
<dbReference type="OrthoDB" id="9794954at2"/>
<protein>
    <submittedName>
        <fullName evidence="3">Pyruvate ferredoxin oxidoreductase gamma subunit</fullName>
    </submittedName>
</protein>
<dbReference type="NCBIfam" id="TIGR02175">
    <property type="entry name" value="PorC_KorC"/>
    <property type="match status" value="1"/>
</dbReference>